<dbReference type="Pfam" id="PF11823">
    <property type="entry name" value="Se_S_carrier"/>
    <property type="match status" value="1"/>
</dbReference>
<reference evidence="3" key="1">
    <citation type="submission" date="2024-01" db="EMBL/GenBank/DDBJ databases">
        <title>The first autotrophic representatives of the genus Thermodesulfovibrio.</title>
        <authorList>
            <person name="Maltseva A.I."/>
            <person name="Elcheninov A.G."/>
            <person name="Kublanov I.V."/>
            <person name="Lebedinsky A.V."/>
            <person name="Frolov E.N."/>
        </authorList>
    </citation>
    <scope>NUCLEOTIDE SEQUENCE</scope>
    <source>
        <strain evidence="3">3907-1M</strain>
    </source>
</reference>
<dbReference type="KEGG" id="taut:V4D30_04915"/>
<dbReference type="RefSeq" id="WP_353685140.1">
    <property type="nucleotide sequence ID" value="NZ_CP144373.1"/>
</dbReference>
<gene>
    <name evidence="3" type="ORF">V4D30_04915</name>
</gene>
<dbReference type="AlphaFoldDB" id="A0AAU8GYC7"/>
<organism evidence="3">
    <name type="scientific">Thermodesulfovibrio autotrophicus</name>
    <dbReference type="NCBI Taxonomy" id="3118333"/>
    <lineage>
        <taxon>Bacteria</taxon>
        <taxon>Pseudomonadati</taxon>
        <taxon>Nitrospirota</taxon>
        <taxon>Thermodesulfovibrionia</taxon>
        <taxon>Thermodesulfovibrionales</taxon>
        <taxon>Thermodesulfovibrionaceae</taxon>
        <taxon>Thermodesulfovibrio</taxon>
    </lineage>
</organism>
<dbReference type="Pfam" id="PF26554">
    <property type="entry name" value="DUF8182"/>
    <property type="match status" value="1"/>
</dbReference>
<protein>
    <submittedName>
        <fullName evidence="3">DUF3343 domain-containing protein</fullName>
    </submittedName>
</protein>
<name>A0AAU8GYC7_9BACT</name>
<feature type="domain" description="Putative Se/S carrier protein-like" evidence="1">
    <location>
        <begin position="18"/>
        <end position="83"/>
    </location>
</feature>
<evidence type="ECO:0000313" key="3">
    <source>
        <dbReference type="EMBL" id="XCH47621.1"/>
    </source>
</evidence>
<accession>A0AAU8GYC7</accession>
<dbReference type="EMBL" id="CP144373">
    <property type="protein sequence ID" value="XCH47621.1"/>
    <property type="molecule type" value="Genomic_DNA"/>
</dbReference>
<proteinExistence type="predicted"/>
<evidence type="ECO:0000259" key="1">
    <source>
        <dbReference type="Pfam" id="PF11823"/>
    </source>
</evidence>
<evidence type="ECO:0000259" key="2">
    <source>
        <dbReference type="Pfam" id="PF26554"/>
    </source>
</evidence>
<sequence>MKILKKLFKQKTASTYRGILIFENTSEVIRAENILKEHGYEIKVVGPPPHVRKGCDLAIEFPVVEAMGILNVLEAQGLIPLDFLPSNDGNLKPVDLFHVKDYGRFIMVRAANMKITVHKGSLTIVNISGGGCPDVPYLAACLVGKKINEATQPRMLGHTLCGYALQLAYDKIKELCLQS</sequence>
<dbReference type="InterPro" id="IPR021778">
    <property type="entry name" value="Se/S_carrier-like"/>
</dbReference>
<dbReference type="InterPro" id="IPR058495">
    <property type="entry name" value="DUF8182"/>
</dbReference>
<feature type="domain" description="DUF8182" evidence="2">
    <location>
        <begin position="96"/>
        <end position="176"/>
    </location>
</feature>